<dbReference type="InterPro" id="IPR000531">
    <property type="entry name" value="Beta-barrel_TonB"/>
</dbReference>
<keyword evidence="16" id="KW-0675">Receptor</keyword>
<evidence type="ECO:0000313" key="16">
    <source>
        <dbReference type="EMBL" id="TGY87936.1"/>
    </source>
</evidence>
<comment type="caution">
    <text evidence="16">The sequence shown here is derived from an EMBL/GenBank/DDBJ whole genome shotgun (WGS) entry which is preliminary data.</text>
</comment>
<name>A0A4S2GXX4_9PROT</name>
<dbReference type="PROSITE" id="PS52016">
    <property type="entry name" value="TONB_DEPENDENT_REC_3"/>
    <property type="match status" value="1"/>
</dbReference>
<dbReference type="AlphaFoldDB" id="A0A4S2GXX4"/>
<reference evidence="16 17" key="1">
    <citation type="journal article" date="2017" name="Int. J. Syst. Evol. Microbiol.">
        <title>Marinicauda algicola sp. nov., isolated from a marine red alga Rhodosorus marinus.</title>
        <authorList>
            <person name="Jeong S.E."/>
            <person name="Jeon S.H."/>
            <person name="Chun B.H."/>
            <person name="Kim D.W."/>
            <person name="Jeon C.O."/>
        </authorList>
    </citation>
    <scope>NUCLEOTIDE SEQUENCE [LARGE SCALE GENOMIC DNA]</scope>
    <source>
        <strain evidence="16 17">JCM 31718</strain>
    </source>
</reference>
<gene>
    <name evidence="16" type="ORF">E5163_13575</name>
</gene>
<dbReference type="Gene3D" id="2.40.170.20">
    <property type="entry name" value="TonB-dependent receptor, beta-barrel domain"/>
    <property type="match status" value="1"/>
</dbReference>
<dbReference type="Pfam" id="PF07715">
    <property type="entry name" value="Plug"/>
    <property type="match status" value="1"/>
</dbReference>
<comment type="similarity">
    <text evidence="12 13">Belongs to the TonB-dependent receptor family.</text>
</comment>
<dbReference type="InterPro" id="IPR012910">
    <property type="entry name" value="Plug_dom"/>
</dbReference>
<evidence type="ECO:0000256" key="10">
    <source>
        <dbReference type="ARBA" id="ARBA00023136"/>
    </source>
</evidence>
<dbReference type="Gene3D" id="2.170.130.10">
    <property type="entry name" value="TonB-dependent receptor, plug domain"/>
    <property type="match status" value="1"/>
</dbReference>
<keyword evidence="2 12" id="KW-0813">Transport</keyword>
<accession>A0A4S2GXX4</accession>
<evidence type="ECO:0000256" key="8">
    <source>
        <dbReference type="ARBA" id="ARBA00023065"/>
    </source>
</evidence>
<keyword evidence="3 12" id="KW-1134">Transmembrane beta strand</keyword>
<dbReference type="OrthoDB" id="9796221at2"/>
<keyword evidence="4" id="KW-0410">Iron transport</keyword>
<dbReference type="EMBL" id="SRXW01000004">
    <property type="protein sequence ID" value="TGY87936.1"/>
    <property type="molecule type" value="Genomic_DNA"/>
</dbReference>
<keyword evidence="8" id="KW-0406">Ion transport</keyword>
<evidence type="ECO:0000259" key="14">
    <source>
        <dbReference type="Pfam" id="PF00593"/>
    </source>
</evidence>
<protein>
    <submittedName>
        <fullName evidence="16">TonB-dependent receptor</fullName>
    </submittedName>
</protein>
<proteinExistence type="inferred from homology"/>
<keyword evidence="9 13" id="KW-0798">TonB box</keyword>
<dbReference type="Pfam" id="PF00593">
    <property type="entry name" value="TonB_dep_Rec_b-barrel"/>
    <property type="match status" value="1"/>
</dbReference>
<evidence type="ECO:0000256" key="9">
    <source>
        <dbReference type="ARBA" id="ARBA00023077"/>
    </source>
</evidence>
<keyword evidence="17" id="KW-1185">Reference proteome</keyword>
<evidence type="ECO:0000256" key="13">
    <source>
        <dbReference type="RuleBase" id="RU003357"/>
    </source>
</evidence>
<evidence type="ECO:0000256" key="2">
    <source>
        <dbReference type="ARBA" id="ARBA00022448"/>
    </source>
</evidence>
<evidence type="ECO:0000259" key="15">
    <source>
        <dbReference type="Pfam" id="PF07715"/>
    </source>
</evidence>
<evidence type="ECO:0000256" key="7">
    <source>
        <dbReference type="ARBA" id="ARBA00023004"/>
    </source>
</evidence>
<keyword evidence="11 12" id="KW-0998">Cell outer membrane</keyword>
<evidence type="ECO:0000256" key="12">
    <source>
        <dbReference type="PROSITE-ProRule" id="PRU01360"/>
    </source>
</evidence>
<keyword evidence="10 12" id="KW-0472">Membrane</keyword>
<dbReference type="InterPro" id="IPR036942">
    <property type="entry name" value="Beta-barrel_TonB_sf"/>
</dbReference>
<dbReference type="Proteomes" id="UP000308054">
    <property type="component" value="Unassembled WGS sequence"/>
</dbReference>
<keyword evidence="5 12" id="KW-0812">Transmembrane</keyword>
<evidence type="ECO:0000256" key="4">
    <source>
        <dbReference type="ARBA" id="ARBA00022496"/>
    </source>
</evidence>
<evidence type="ECO:0000313" key="17">
    <source>
        <dbReference type="Proteomes" id="UP000308054"/>
    </source>
</evidence>
<evidence type="ECO:0000256" key="1">
    <source>
        <dbReference type="ARBA" id="ARBA00004571"/>
    </source>
</evidence>
<evidence type="ECO:0000256" key="5">
    <source>
        <dbReference type="ARBA" id="ARBA00022692"/>
    </source>
</evidence>
<dbReference type="GO" id="GO:0009279">
    <property type="term" value="C:cell outer membrane"/>
    <property type="evidence" value="ECO:0007669"/>
    <property type="project" value="UniProtKB-SubCell"/>
</dbReference>
<dbReference type="InterPro" id="IPR039426">
    <property type="entry name" value="TonB-dep_rcpt-like"/>
</dbReference>
<dbReference type="RefSeq" id="WP_135996892.1">
    <property type="nucleotide sequence ID" value="NZ_CP071057.1"/>
</dbReference>
<evidence type="ECO:0000256" key="6">
    <source>
        <dbReference type="ARBA" id="ARBA00022729"/>
    </source>
</evidence>
<dbReference type="PANTHER" id="PTHR32552">
    <property type="entry name" value="FERRICHROME IRON RECEPTOR-RELATED"/>
    <property type="match status" value="1"/>
</dbReference>
<sequence length="662" mass="71783">MILPALALALTQAAPAEPEGDVIVVTGARGVEAAEELATPVAVFDRGELRRLGAQHIAEVLNRAPGVFIHRGNGVEHLTAIRSPVFTGGAGAGSFLYLEDGIALRAAGFANINGLFEAVDDLAGRIEVIRGPGAAVYGSNALHGLVNVLTPEPETAGRLAEIEAGSWGRVRARAFAGGATRFGAGFIGASVRHEDGWREEASLDRFTLQTRLDGETGAIDWSLRASLVDLDQETATFVRGFEAYEDEALSRQNADPEAFRNARALRGALHLERPLAGDWRLQGAAYGRSNEMDFRLHFLPSEALETTGHDSLGLQSALVRETASSRLMIGLDGEITEGFLTENQTRASFGSFPQGLHYDYEVEAAVWAAFAQGRLDITEGVSIEGGARLEETRYAYDNRIASGSFGRFLRPGDRTDDFTTFAPHLGFVWQISESFDVFGRAARGVRAPQTAELYRLDTGQQVGGFEPERLDSLELGTRVRTWKEGRLEVVAFTMDKENVFFRDANGFNVSDAATTHDGVEASLVQPLGEALTLSGSLTWAIHEYAFADASEGIAPGNRVDTAPEWLWNLRALWTPHEAVSLEAEWIHVGEYFADAANTAGYEGHDLFNLRGAYEVGEGVEAFAAIRNVLDERYAERADFAFGSHRYFPGEPRAVSIGVRVSG</sequence>
<feature type="domain" description="TonB-dependent receptor plug" evidence="15">
    <location>
        <begin position="35"/>
        <end position="144"/>
    </location>
</feature>
<keyword evidence="6" id="KW-0732">Signal</keyword>
<dbReference type="GO" id="GO:0015344">
    <property type="term" value="F:siderophore uptake transmembrane transporter activity"/>
    <property type="evidence" value="ECO:0007669"/>
    <property type="project" value="TreeGrafter"/>
</dbReference>
<evidence type="ECO:0000256" key="3">
    <source>
        <dbReference type="ARBA" id="ARBA00022452"/>
    </source>
</evidence>
<dbReference type="SUPFAM" id="SSF56935">
    <property type="entry name" value="Porins"/>
    <property type="match status" value="1"/>
</dbReference>
<evidence type="ECO:0000256" key="11">
    <source>
        <dbReference type="ARBA" id="ARBA00023237"/>
    </source>
</evidence>
<feature type="domain" description="TonB-dependent receptor-like beta-barrel" evidence="14">
    <location>
        <begin position="254"/>
        <end position="628"/>
    </location>
</feature>
<dbReference type="PANTHER" id="PTHR32552:SF89">
    <property type="entry name" value="CATECHOLATE SIDEROPHORE RECEPTOR FIU"/>
    <property type="match status" value="1"/>
</dbReference>
<dbReference type="InterPro" id="IPR037066">
    <property type="entry name" value="Plug_dom_sf"/>
</dbReference>
<organism evidence="16 17">
    <name type="scientific">Marinicauda algicola</name>
    <dbReference type="NCBI Taxonomy" id="2029849"/>
    <lineage>
        <taxon>Bacteria</taxon>
        <taxon>Pseudomonadati</taxon>
        <taxon>Pseudomonadota</taxon>
        <taxon>Alphaproteobacteria</taxon>
        <taxon>Maricaulales</taxon>
        <taxon>Maricaulaceae</taxon>
        <taxon>Marinicauda</taxon>
    </lineage>
</organism>
<comment type="subcellular location">
    <subcellularLocation>
        <location evidence="1 12">Cell outer membrane</location>
        <topology evidence="1 12">Multi-pass membrane protein</topology>
    </subcellularLocation>
</comment>
<keyword evidence="7" id="KW-0408">Iron</keyword>